<evidence type="ECO:0000256" key="1">
    <source>
        <dbReference type="ARBA" id="ARBA00009437"/>
    </source>
</evidence>
<keyword evidence="2" id="KW-0805">Transcription regulation</keyword>
<evidence type="ECO:0000313" key="7">
    <source>
        <dbReference type="EMBL" id="GGC00774.1"/>
    </source>
</evidence>
<keyword evidence="5" id="KW-0804">Transcription</keyword>
<dbReference type="CDD" id="cd08411">
    <property type="entry name" value="PBP2_OxyR"/>
    <property type="match status" value="1"/>
</dbReference>
<gene>
    <name evidence="7" type="ORF">GCM10011363_16730</name>
</gene>
<dbReference type="InterPro" id="IPR036390">
    <property type="entry name" value="WH_DNA-bd_sf"/>
</dbReference>
<keyword evidence="3" id="KW-0238">DNA-binding</keyword>
<evidence type="ECO:0000256" key="2">
    <source>
        <dbReference type="ARBA" id="ARBA00023015"/>
    </source>
</evidence>
<evidence type="ECO:0000256" key="4">
    <source>
        <dbReference type="ARBA" id="ARBA00023159"/>
    </source>
</evidence>
<dbReference type="EMBL" id="BMFC01000003">
    <property type="protein sequence ID" value="GGC00774.1"/>
    <property type="molecule type" value="Genomic_DNA"/>
</dbReference>
<dbReference type="Pfam" id="PF03466">
    <property type="entry name" value="LysR_substrate"/>
    <property type="match status" value="1"/>
</dbReference>
<dbReference type="Gene3D" id="1.10.10.10">
    <property type="entry name" value="Winged helix-like DNA-binding domain superfamily/Winged helix DNA-binding domain"/>
    <property type="match status" value="1"/>
</dbReference>
<name>A0ABQ1KIE7_9RHOB</name>
<keyword evidence="8" id="KW-1185">Reference proteome</keyword>
<comment type="similarity">
    <text evidence="1">Belongs to the LysR transcriptional regulatory family.</text>
</comment>
<dbReference type="PANTHER" id="PTHR30346">
    <property type="entry name" value="TRANSCRIPTIONAL DUAL REGULATOR HCAR-RELATED"/>
    <property type="match status" value="1"/>
</dbReference>
<protein>
    <submittedName>
        <fullName evidence="7">LysR family transcriptional regulator</fullName>
    </submittedName>
</protein>
<dbReference type="SUPFAM" id="SSF53850">
    <property type="entry name" value="Periplasmic binding protein-like II"/>
    <property type="match status" value="1"/>
</dbReference>
<reference evidence="8" key="1">
    <citation type="journal article" date="2019" name="Int. J. Syst. Evol. Microbiol.">
        <title>The Global Catalogue of Microorganisms (GCM) 10K type strain sequencing project: providing services to taxonomists for standard genome sequencing and annotation.</title>
        <authorList>
            <consortium name="The Broad Institute Genomics Platform"/>
            <consortium name="The Broad Institute Genome Sequencing Center for Infectious Disease"/>
            <person name="Wu L."/>
            <person name="Ma J."/>
        </authorList>
    </citation>
    <scope>NUCLEOTIDE SEQUENCE [LARGE SCALE GENOMIC DNA]</scope>
    <source>
        <strain evidence="8">CGMCC 1.12478</strain>
    </source>
</reference>
<evidence type="ECO:0000313" key="8">
    <source>
        <dbReference type="Proteomes" id="UP000645462"/>
    </source>
</evidence>
<dbReference type="Pfam" id="PF00126">
    <property type="entry name" value="HTH_1"/>
    <property type="match status" value="1"/>
</dbReference>
<dbReference type="Gene3D" id="3.40.190.10">
    <property type="entry name" value="Periplasmic binding protein-like II"/>
    <property type="match status" value="2"/>
</dbReference>
<organism evidence="7 8">
    <name type="scientific">Marivita lacus</name>
    <dbReference type="NCBI Taxonomy" id="1323742"/>
    <lineage>
        <taxon>Bacteria</taxon>
        <taxon>Pseudomonadati</taxon>
        <taxon>Pseudomonadota</taxon>
        <taxon>Alphaproteobacteria</taxon>
        <taxon>Rhodobacterales</taxon>
        <taxon>Roseobacteraceae</taxon>
        <taxon>Marivita</taxon>
    </lineage>
</organism>
<evidence type="ECO:0000256" key="5">
    <source>
        <dbReference type="ARBA" id="ARBA00023163"/>
    </source>
</evidence>
<dbReference type="PROSITE" id="PS50931">
    <property type="entry name" value="HTH_LYSR"/>
    <property type="match status" value="1"/>
</dbReference>
<dbReference type="InterPro" id="IPR000847">
    <property type="entry name" value="LysR_HTH_N"/>
</dbReference>
<dbReference type="InterPro" id="IPR005119">
    <property type="entry name" value="LysR_subst-bd"/>
</dbReference>
<feature type="domain" description="HTH lysR-type" evidence="6">
    <location>
        <begin position="1"/>
        <end position="53"/>
    </location>
</feature>
<evidence type="ECO:0000259" key="6">
    <source>
        <dbReference type="PROSITE" id="PS50931"/>
    </source>
</evidence>
<dbReference type="SUPFAM" id="SSF46785">
    <property type="entry name" value="Winged helix' DNA-binding domain"/>
    <property type="match status" value="1"/>
</dbReference>
<accession>A0ABQ1KIE7</accession>
<dbReference type="InterPro" id="IPR036388">
    <property type="entry name" value="WH-like_DNA-bd_sf"/>
</dbReference>
<sequence length="290" mass="31687">MRFLVALDDTKNFSRAAEICNVTQSTLSSGLKEMEARLGVKVAERSTHSVLMTSIGTALANRAREILAKVSDFEAAAHAEMSAGPTRLRLGVIPTVGPFLLPRALPALRETWPKMQVYLREELTDSLLSGLMEGRLDLILIALPHDLPEQVETMLLFEDNYSLATSRAHPLANLSRIEGADLAGRRLLLLERGHCLQKHALSSVPGVALEEDASFSATSLPTLVSMVEEGIGVTLLPNLAIEAGLTAGHDLHLSQLEGATPRRVVLAWRKSSTYPDIFQQIGEILRRTKR</sequence>
<comment type="caution">
    <text evidence="7">The sequence shown here is derived from an EMBL/GenBank/DDBJ whole genome shotgun (WGS) entry which is preliminary data.</text>
</comment>
<dbReference type="PANTHER" id="PTHR30346:SF26">
    <property type="entry name" value="HYDROGEN PEROXIDE-INDUCIBLE GENES ACTIVATOR"/>
    <property type="match status" value="1"/>
</dbReference>
<evidence type="ECO:0000256" key="3">
    <source>
        <dbReference type="ARBA" id="ARBA00023125"/>
    </source>
</evidence>
<dbReference type="Proteomes" id="UP000645462">
    <property type="component" value="Unassembled WGS sequence"/>
</dbReference>
<proteinExistence type="inferred from homology"/>
<keyword evidence="4" id="KW-0010">Activator</keyword>